<reference evidence="4 5" key="1">
    <citation type="submission" date="2016-10" db="EMBL/GenBank/DDBJ databases">
        <authorList>
            <person name="de Groot N.N."/>
        </authorList>
    </citation>
    <scope>NUCLEOTIDE SEQUENCE [LARGE SCALE GENOMIC DNA]</scope>
    <source>
        <strain evidence="4 5">CGMCC 4.5739</strain>
    </source>
</reference>
<dbReference type="Pfam" id="PF00701">
    <property type="entry name" value="DHDPS"/>
    <property type="match status" value="1"/>
</dbReference>
<dbReference type="PRINTS" id="PR00146">
    <property type="entry name" value="DHPICSNTHASE"/>
</dbReference>
<dbReference type="EMBL" id="FOLM01000003">
    <property type="protein sequence ID" value="SFC38389.1"/>
    <property type="molecule type" value="Genomic_DNA"/>
</dbReference>
<feature type="region of interest" description="Disordered" evidence="3">
    <location>
        <begin position="331"/>
        <end position="353"/>
    </location>
</feature>
<feature type="compositionally biased region" description="Pro residues" evidence="3">
    <location>
        <begin position="8"/>
        <end position="20"/>
    </location>
</feature>
<evidence type="ECO:0000256" key="1">
    <source>
        <dbReference type="ARBA" id="ARBA00007592"/>
    </source>
</evidence>
<keyword evidence="2" id="KW-0456">Lyase</keyword>
<dbReference type="STRING" id="910347.SAMN05421773_103145"/>
<evidence type="ECO:0000256" key="3">
    <source>
        <dbReference type="SAM" id="MobiDB-lite"/>
    </source>
</evidence>
<dbReference type="PANTHER" id="PTHR12128">
    <property type="entry name" value="DIHYDRODIPICOLINATE SYNTHASE"/>
    <property type="match status" value="1"/>
</dbReference>
<proteinExistence type="inferred from homology"/>
<evidence type="ECO:0000313" key="4">
    <source>
        <dbReference type="EMBL" id="SFC38389.1"/>
    </source>
</evidence>
<gene>
    <name evidence="4" type="ORF">SAMN05421773_103145</name>
</gene>
<dbReference type="AlphaFoldDB" id="A0A1I1IQ14"/>
<dbReference type="SUPFAM" id="SSF51569">
    <property type="entry name" value="Aldolase"/>
    <property type="match status" value="1"/>
</dbReference>
<dbReference type="PANTHER" id="PTHR12128:SF66">
    <property type="entry name" value="4-HYDROXY-2-OXOGLUTARATE ALDOLASE, MITOCHONDRIAL"/>
    <property type="match status" value="1"/>
</dbReference>
<evidence type="ECO:0000256" key="2">
    <source>
        <dbReference type="ARBA" id="ARBA00023239"/>
    </source>
</evidence>
<dbReference type="Gene3D" id="3.20.20.70">
    <property type="entry name" value="Aldolase class I"/>
    <property type="match status" value="1"/>
</dbReference>
<dbReference type="GO" id="GO:0008840">
    <property type="term" value="F:4-hydroxy-tetrahydrodipicolinate synthase activity"/>
    <property type="evidence" value="ECO:0007669"/>
    <property type="project" value="TreeGrafter"/>
</dbReference>
<evidence type="ECO:0000313" key="5">
    <source>
        <dbReference type="Proteomes" id="UP000199207"/>
    </source>
</evidence>
<name>A0A1I1IQ14_9ACTN</name>
<feature type="compositionally biased region" description="Pro residues" evidence="3">
    <location>
        <begin position="334"/>
        <end position="345"/>
    </location>
</feature>
<comment type="similarity">
    <text evidence="1">Belongs to the DapA family.</text>
</comment>
<keyword evidence="5" id="KW-1185">Reference proteome</keyword>
<dbReference type="InterPro" id="IPR013785">
    <property type="entry name" value="Aldolase_TIM"/>
</dbReference>
<feature type="region of interest" description="Disordered" evidence="3">
    <location>
        <begin position="1"/>
        <end position="31"/>
    </location>
</feature>
<dbReference type="Proteomes" id="UP000199207">
    <property type="component" value="Unassembled WGS sequence"/>
</dbReference>
<dbReference type="InterPro" id="IPR002220">
    <property type="entry name" value="DapA-like"/>
</dbReference>
<dbReference type="SMART" id="SM01130">
    <property type="entry name" value="DHDPS"/>
    <property type="match status" value="1"/>
</dbReference>
<organism evidence="4 5">
    <name type="scientific">Streptomyces aidingensis</name>
    <dbReference type="NCBI Taxonomy" id="910347"/>
    <lineage>
        <taxon>Bacteria</taxon>
        <taxon>Bacillati</taxon>
        <taxon>Actinomycetota</taxon>
        <taxon>Actinomycetes</taxon>
        <taxon>Kitasatosporales</taxon>
        <taxon>Streptomycetaceae</taxon>
        <taxon>Streptomyces</taxon>
    </lineage>
</organism>
<accession>A0A1I1IQ14</accession>
<sequence length="353" mass="35922">MIPRPHPRPMTPTTPPPNAPPGSAVRPVLPSPSRRTAALHGVHVPLVTPFTAGGELATDALEELAHSVLDAGATGIVALGTTAEAATLDPAERAAVTEVCARVCHERDVPLTVGTGGNDTRATERALAALAAQAPQATAALVPVPHFTRPSAAGVLAHFARLAAGSPLPLVVYHIPYRTGQPLDAPALRELATLPGIAGIKLAPGRIDEQTVAFLGELPPGFALLAGDDVLLSPLLALGATGGILSSAHLATGRFAELAAAWRRGDPARARPLGHALARLSAALFREPNPAVVKGVLHAQGRIPTPDVRLPLLPASPAAVTAALRHLTRLGPTHPLPLPAPPAHPGSPAALTG</sequence>
<protein>
    <submittedName>
        <fullName evidence="4">4-hydroxy-tetrahydrodipicolinate synthase</fullName>
    </submittedName>
</protein>